<dbReference type="InterPro" id="IPR013196">
    <property type="entry name" value="HTH_11"/>
</dbReference>
<dbReference type="eggNOG" id="COG2378">
    <property type="taxonomic scope" value="Bacteria"/>
</dbReference>
<evidence type="ECO:0000313" key="4">
    <source>
        <dbReference type="EMBL" id="ABX42410.1"/>
    </source>
</evidence>
<dbReference type="InterPro" id="IPR051534">
    <property type="entry name" value="CBASS_pafABC_assoc_protein"/>
</dbReference>
<dbReference type="EMBL" id="CP000885">
    <property type="protein sequence ID" value="ABX42410.1"/>
    <property type="molecule type" value="Genomic_DNA"/>
</dbReference>
<reference evidence="5" key="1">
    <citation type="submission" date="2007-11" db="EMBL/GenBank/DDBJ databases">
        <title>Complete genome sequence of Clostridium phytofermentans ISDg.</title>
        <authorList>
            <person name="Leschine S.B."/>
            <person name="Warnick T.A."/>
            <person name="Blanchard J.L."/>
            <person name="Schnell D.J."/>
            <person name="Petit E.L."/>
            <person name="LaTouf W.G."/>
            <person name="Copeland A."/>
            <person name="Lucas S."/>
            <person name="Lapidus A."/>
            <person name="Barry K."/>
            <person name="Glavina del Rio T."/>
            <person name="Dalin E."/>
            <person name="Tice H."/>
            <person name="Pitluck S."/>
            <person name="Kiss H."/>
            <person name="Brettin T."/>
            <person name="Bruce D."/>
            <person name="Detter J.C."/>
            <person name="Han C."/>
            <person name="Kuske C."/>
            <person name="Schmutz J."/>
            <person name="Larimer F."/>
            <person name="Land M."/>
            <person name="Hauser L."/>
            <person name="Kyrpides N."/>
            <person name="Kim E.A."/>
            <person name="Richardson P."/>
        </authorList>
    </citation>
    <scope>NUCLEOTIDE SEQUENCE [LARGE SCALE GENOMIC DNA]</scope>
    <source>
        <strain evidence="5">ATCC 700394 / DSM 18823 / ISDg</strain>
    </source>
</reference>
<proteinExistence type="predicted"/>
<dbReference type="KEGG" id="cpy:Cphy_2042"/>
<dbReference type="InterPro" id="IPR036390">
    <property type="entry name" value="WH_DNA-bd_sf"/>
</dbReference>
<dbReference type="HOGENOM" id="CLU_041141_5_1_9"/>
<feature type="domain" description="WYL" evidence="2">
    <location>
        <begin position="130"/>
        <end position="197"/>
    </location>
</feature>
<organism evidence="4 5">
    <name type="scientific">Lachnoclostridium phytofermentans (strain ATCC 700394 / DSM 18823 / ISDg)</name>
    <name type="common">Clostridium phytofermentans</name>
    <dbReference type="NCBI Taxonomy" id="357809"/>
    <lineage>
        <taxon>Bacteria</taxon>
        <taxon>Bacillati</taxon>
        <taxon>Bacillota</taxon>
        <taxon>Clostridia</taxon>
        <taxon>Lachnospirales</taxon>
        <taxon>Lachnospiraceae</taxon>
    </lineage>
</organism>
<protein>
    <submittedName>
        <fullName evidence="4">Helix-turn-helix type 11 domain protein</fullName>
    </submittedName>
</protein>
<dbReference type="Proteomes" id="UP000000370">
    <property type="component" value="Chromosome"/>
</dbReference>
<dbReference type="OrthoDB" id="9815009at2"/>
<dbReference type="PROSITE" id="PS52050">
    <property type="entry name" value="WYL"/>
    <property type="match status" value="1"/>
</dbReference>
<dbReference type="AlphaFoldDB" id="A9KIF8"/>
<dbReference type="SUPFAM" id="SSF46785">
    <property type="entry name" value="Winged helix' DNA-binding domain"/>
    <property type="match status" value="1"/>
</dbReference>
<dbReference type="InterPro" id="IPR036388">
    <property type="entry name" value="WH-like_DNA-bd_sf"/>
</dbReference>
<keyword evidence="5" id="KW-1185">Reference proteome</keyword>
<name>A9KIF8_LACP7</name>
<dbReference type="PANTHER" id="PTHR34580:SF1">
    <property type="entry name" value="PROTEIN PAFC"/>
    <property type="match status" value="1"/>
</dbReference>
<accession>A9KIF8</accession>
<sequence>MKIDRLLAITIYLLNHKRTSAGDLANRFEVSTRTIMRDIDSLCLAGIPVISTFGVDGGYEIMKTFQMEKQVAGEIDYSFILAALKGLSTAYPDRELENTIEKLQSLGENSTQSIVIDLGVANEHKGINSLLSMLSHAIKIEHIVEFTYTNTDNITKSAVVEPVSIIYKWYHWYLLAYQPSHETYCLYKLIRMEHLTIHDQENTMLHIPKDAMHIWESRNETRTMTTIKLRCSSSIRSRCLEYLNGTIIEEYSDGDFLYEIMVPENEQFWFGTVLSFGDKVKIIEPPEIIERVVATCSEVINQYKNIE</sequence>
<evidence type="ECO:0000259" key="3">
    <source>
        <dbReference type="Pfam" id="PF25583"/>
    </source>
</evidence>
<dbReference type="Pfam" id="PF08279">
    <property type="entry name" value="HTH_11"/>
    <property type="match status" value="1"/>
</dbReference>
<dbReference type="InterPro" id="IPR026881">
    <property type="entry name" value="WYL_dom"/>
</dbReference>
<dbReference type="RefSeq" id="WP_012200064.1">
    <property type="nucleotide sequence ID" value="NC_010001.1"/>
</dbReference>
<dbReference type="STRING" id="357809.Cphy_2042"/>
<evidence type="ECO:0000259" key="1">
    <source>
        <dbReference type="Pfam" id="PF08279"/>
    </source>
</evidence>
<evidence type="ECO:0000313" key="5">
    <source>
        <dbReference type="Proteomes" id="UP000000370"/>
    </source>
</evidence>
<feature type="domain" description="Helix-turn-helix type 11" evidence="1">
    <location>
        <begin position="5"/>
        <end position="59"/>
    </location>
</feature>
<dbReference type="PIRSF" id="PIRSF016838">
    <property type="entry name" value="PafC"/>
    <property type="match status" value="1"/>
</dbReference>
<dbReference type="Gene3D" id="1.10.10.10">
    <property type="entry name" value="Winged helix-like DNA-binding domain superfamily/Winged helix DNA-binding domain"/>
    <property type="match status" value="1"/>
</dbReference>
<dbReference type="Pfam" id="PF13280">
    <property type="entry name" value="WYL"/>
    <property type="match status" value="1"/>
</dbReference>
<gene>
    <name evidence="4" type="ordered locus">Cphy_2042</name>
</gene>
<feature type="domain" description="WCX" evidence="3">
    <location>
        <begin position="226"/>
        <end position="297"/>
    </location>
</feature>
<dbReference type="Pfam" id="PF25583">
    <property type="entry name" value="WCX"/>
    <property type="match status" value="1"/>
</dbReference>
<dbReference type="InterPro" id="IPR028349">
    <property type="entry name" value="PafC-like"/>
</dbReference>
<dbReference type="InterPro" id="IPR057727">
    <property type="entry name" value="WCX_dom"/>
</dbReference>
<dbReference type="PANTHER" id="PTHR34580">
    <property type="match status" value="1"/>
</dbReference>
<evidence type="ECO:0000259" key="2">
    <source>
        <dbReference type="Pfam" id="PF13280"/>
    </source>
</evidence>